<sequence>MTPPLRRKTDFSLCKPENRSPMASWNSITLEITYQVLGWLAFFCLTFGFYPQLLLNYTRKSVVGLNFDFVLLNFTKHSSYFIYNAALFFSPLIQKQYHDKYGYGAISATVAIQILIYEVRESLTWSPFSPCAGSRGSQKISKTCIAITSAVWVVALVCTIIAWSDNSWLWLISVLRVEAIVII</sequence>
<organism evidence="8 9">
    <name type="scientific">Cinnamomum micranthum f. kanehirae</name>
    <dbReference type="NCBI Taxonomy" id="337451"/>
    <lineage>
        <taxon>Eukaryota</taxon>
        <taxon>Viridiplantae</taxon>
        <taxon>Streptophyta</taxon>
        <taxon>Embryophyta</taxon>
        <taxon>Tracheophyta</taxon>
        <taxon>Spermatophyta</taxon>
        <taxon>Magnoliopsida</taxon>
        <taxon>Magnoliidae</taxon>
        <taxon>Laurales</taxon>
        <taxon>Lauraceae</taxon>
        <taxon>Cinnamomum</taxon>
    </lineage>
</organism>
<dbReference type="SMART" id="SM00679">
    <property type="entry name" value="CTNS"/>
    <property type="match status" value="1"/>
</dbReference>
<dbReference type="Proteomes" id="UP000283530">
    <property type="component" value="Unassembled WGS sequence"/>
</dbReference>
<evidence type="ECO:0000313" key="8">
    <source>
        <dbReference type="EMBL" id="RWR83757.1"/>
    </source>
</evidence>
<evidence type="ECO:0000256" key="6">
    <source>
        <dbReference type="ARBA" id="ARBA00023136"/>
    </source>
</evidence>
<keyword evidence="4" id="KW-0677">Repeat</keyword>
<evidence type="ECO:0000256" key="3">
    <source>
        <dbReference type="ARBA" id="ARBA00022692"/>
    </source>
</evidence>
<accession>A0A3S3P5W3</accession>
<dbReference type="InterPro" id="IPR005282">
    <property type="entry name" value="LC_transporter"/>
</dbReference>
<gene>
    <name evidence="8" type="ORF">CKAN_01252100</name>
</gene>
<evidence type="ECO:0000256" key="4">
    <source>
        <dbReference type="ARBA" id="ARBA00022737"/>
    </source>
</evidence>
<dbReference type="STRING" id="337451.A0A3S3P5W3"/>
<dbReference type="OrthoDB" id="75720at2759"/>
<dbReference type="InterPro" id="IPR006603">
    <property type="entry name" value="PQ-loop_rpt"/>
</dbReference>
<evidence type="ECO:0000256" key="7">
    <source>
        <dbReference type="SAM" id="Phobius"/>
    </source>
</evidence>
<evidence type="ECO:0000256" key="2">
    <source>
        <dbReference type="ARBA" id="ARBA00022448"/>
    </source>
</evidence>
<reference evidence="8 9" key="1">
    <citation type="journal article" date="2019" name="Nat. Plants">
        <title>Stout camphor tree genome fills gaps in understanding of flowering plant genome evolution.</title>
        <authorList>
            <person name="Chaw S.M."/>
            <person name="Liu Y.C."/>
            <person name="Wu Y.W."/>
            <person name="Wang H.Y."/>
            <person name="Lin C.I."/>
            <person name="Wu C.S."/>
            <person name="Ke H.M."/>
            <person name="Chang L.Y."/>
            <person name="Hsu C.Y."/>
            <person name="Yang H.T."/>
            <person name="Sudianto E."/>
            <person name="Hsu M.H."/>
            <person name="Wu K.P."/>
            <person name="Wang L.N."/>
            <person name="Leebens-Mack J.H."/>
            <person name="Tsai I.J."/>
        </authorList>
    </citation>
    <scope>NUCLEOTIDE SEQUENCE [LARGE SCALE GENOMIC DNA]</scope>
    <source>
        <strain evidence="9">cv. Chaw 1501</strain>
        <tissue evidence="8">Young leaves</tissue>
    </source>
</reference>
<evidence type="ECO:0000313" key="9">
    <source>
        <dbReference type="Proteomes" id="UP000283530"/>
    </source>
</evidence>
<keyword evidence="6 7" id="KW-0472">Membrane</keyword>
<keyword evidence="5 7" id="KW-1133">Transmembrane helix</keyword>
<proteinExistence type="predicted"/>
<dbReference type="AlphaFoldDB" id="A0A3S3P5W3"/>
<feature type="transmembrane region" description="Helical" evidence="7">
    <location>
        <begin position="32"/>
        <end position="50"/>
    </location>
</feature>
<evidence type="ECO:0000256" key="1">
    <source>
        <dbReference type="ARBA" id="ARBA00004127"/>
    </source>
</evidence>
<comment type="caution">
    <text evidence="8">The sequence shown here is derived from an EMBL/GenBank/DDBJ whole genome shotgun (WGS) entry which is preliminary data.</text>
</comment>
<dbReference type="GO" id="GO:0012505">
    <property type="term" value="C:endomembrane system"/>
    <property type="evidence" value="ECO:0007669"/>
    <property type="project" value="UniProtKB-SubCell"/>
</dbReference>
<dbReference type="GO" id="GO:0005774">
    <property type="term" value="C:vacuolar membrane"/>
    <property type="evidence" value="ECO:0007669"/>
    <property type="project" value="TreeGrafter"/>
</dbReference>
<dbReference type="EMBL" id="QPKB01000004">
    <property type="protein sequence ID" value="RWR83757.1"/>
    <property type="molecule type" value="Genomic_DNA"/>
</dbReference>
<dbReference type="Gene3D" id="1.20.1280.290">
    <property type="match status" value="1"/>
</dbReference>
<feature type="transmembrane region" description="Helical" evidence="7">
    <location>
        <begin position="144"/>
        <end position="163"/>
    </location>
</feature>
<keyword evidence="9" id="KW-1185">Reference proteome</keyword>
<dbReference type="PANTHER" id="PTHR13131:SF5">
    <property type="entry name" value="CYSTINOSIN"/>
    <property type="match status" value="1"/>
</dbReference>
<comment type="subcellular location">
    <subcellularLocation>
        <location evidence="1">Endomembrane system</location>
        <topology evidence="1">Multi-pass membrane protein</topology>
    </subcellularLocation>
</comment>
<keyword evidence="3 7" id="KW-0812">Transmembrane</keyword>
<keyword evidence="2" id="KW-0813">Transport</keyword>
<dbReference type="PANTHER" id="PTHR13131">
    <property type="entry name" value="CYSTINOSIN"/>
    <property type="match status" value="1"/>
</dbReference>
<evidence type="ECO:0000256" key="5">
    <source>
        <dbReference type="ARBA" id="ARBA00022989"/>
    </source>
</evidence>
<protein>
    <submittedName>
        <fullName evidence="8">Lysosomal cystine transporter</fullName>
    </submittedName>
</protein>
<name>A0A3S3P5W3_9MAGN</name>
<dbReference type="Pfam" id="PF04193">
    <property type="entry name" value="PQ-loop"/>
    <property type="match status" value="1"/>
</dbReference>
<dbReference type="GO" id="GO:0015184">
    <property type="term" value="F:L-cystine transmembrane transporter activity"/>
    <property type="evidence" value="ECO:0007669"/>
    <property type="project" value="TreeGrafter"/>
</dbReference>